<dbReference type="Pfam" id="PF12833">
    <property type="entry name" value="HTH_18"/>
    <property type="match status" value="1"/>
</dbReference>
<keyword evidence="1" id="KW-0805">Transcription regulation</keyword>
<dbReference type="SUPFAM" id="SSF52317">
    <property type="entry name" value="Class I glutamine amidotransferase-like"/>
    <property type="match status" value="1"/>
</dbReference>
<name>A0ABV6CGG6_9GAMM</name>
<dbReference type="PANTHER" id="PTHR43280:SF2">
    <property type="entry name" value="HTH-TYPE TRANSCRIPTIONAL REGULATOR EXSA"/>
    <property type="match status" value="1"/>
</dbReference>
<reference evidence="5 6" key="1">
    <citation type="submission" date="2024-09" db="EMBL/GenBank/DDBJ databases">
        <authorList>
            <person name="Sun Q."/>
            <person name="Mori K."/>
        </authorList>
    </citation>
    <scope>NUCLEOTIDE SEQUENCE [LARGE SCALE GENOMIC DNA]</scope>
    <source>
        <strain evidence="5 6">CCM 8545</strain>
    </source>
</reference>
<feature type="domain" description="HTH araC/xylS-type" evidence="4">
    <location>
        <begin position="223"/>
        <end position="321"/>
    </location>
</feature>
<evidence type="ECO:0000313" key="6">
    <source>
        <dbReference type="Proteomes" id="UP001589758"/>
    </source>
</evidence>
<dbReference type="InterPro" id="IPR029062">
    <property type="entry name" value="Class_I_gatase-like"/>
</dbReference>
<dbReference type="SUPFAM" id="SSF46689">
    <property type="entry name" value="Homeodomain-like"/>
    <property type="match status" value="1"/>
</dbReference>
<evidence type="ECO:0000313" key="5">
    <source>
        <dbReference type="EMBL" id="MFC0180343.1"/>
    </source>
</evidence>
<keyword evidence="2" id="KW-0238">DNA-binding</keyword>
<comment type="caution">
    <text evidence="5">The sequence shown here is derived from an EMBL/GenBank/DDBJ whole genome shotgun (WGS) entry which is preliminary data.</text>
</comment>
<dbReference type="Proteomes" id="UP001589758">
    <property type="component" value="Unassembled WGS sequence"/>
</dbReference>
<evidence type="ECO:0000259" key="4">
    <source>
        <dbReference type="PROSITE" id="PS01124"/>
    </source>
</evidence>
<evidence type="ECO:0000256" key="2">
    <source>
        <dbReference type="ARBA" id="ARBA00023125"/>
    </source>
</evidence>
<gene>
    <name evidence="5" type="ORF">ACFFIT_09670</name>
</gene>
<dbReference type="PROSITE" id="PS01124">
    <property type="entry name" value="HTH_ARAC_FAMILY_2"/>
    <property type="match status" value="1"/>
</dbReference>
<dbReference type="RefSeq" id="WP_385877454.1">
    <property type="nucleotide sequence ID" value="NZ_JBHLXE010000100.1"/>
</dbReference>
<dbReference type="SMART" id="SM00342">
    <property type="entry name" value="HTH_ARAC"/>
    <property type="match status" value="1"/>
</dbReference>
<keyword evidence="6" id="KW-1185">Reference proteome</keyword>
<dbReference type="EMBL" id="JBHLXE010000100">
    <property type="protein sequence ID" value="MFC0180343.1"/>
    <property type="molecule type" value="Genomic_DNA"/>
</dbReference>
<dbReference type="InterPro" id="IPR009057">
    <property type="entry name" value="Homeodomain-like_sf"/>
</dbReference>
<organism evidence="5 6">
    <name type="scientific">Thorsellia kenyensis</name>
    <dbReference type="NCBI Taxonomy" id="1549888"/>
    <lineage>
        <taxon>Bacteria</taxon>
        <taxon>Pseudomonadati</taxon>
        <taxon>Pseudomonadota</taxon>
        <taxon>Gammaproteobacteria</taxon>
        <taxon>Enterobacterales</taxon>
        <taxon>Thorselliaceae</taxon>
        <taxon>Thorsellia</taxon>
    </lineage>
</organism>
<keyword evidence="3" id="KW-0804">Transcription</keyword>
<dbReference type="InterPro" id="IPR018060">
    <property type="entry name" value="HTH_AraC"/>
</dbReference>
<protein>
    <submittedName>
        <fullName evidence="5">Helix-turn-helix domain-containing protein</fullName>
    </submittedName>
</protein>
<dbReference type="Gene3D" id="1.10.10.60">
    <property type="entry name" value="Homeodomain-like"/>
    <property type="match status" value="1"/>
</dbReference>
<evidence type="ECO:0000256" key="1">
    <source>
        <dbReference type="ARBA" id="ARBA00023015"/>
    </source>
</evidence>
<sequence length="328" mass="37169">MKKSIINIICLNSTGTSKAAIEGLFESVQIINSLDLIKVNLNLVADDELDNYLSNSVNTCSERQVVMIPPFTADHINSFDDIHEWLSQIDTNLFQAINRASEQNALITAACAGVILLCRGLLSPPAKVATHASFYAMFKDQFSSIYLEENKAIVKDGNIITSGGYFGWKYLLISILQEFIDKNQVNYIAGILNIELEFIDIRTCTNIFVYFHPTLISTESRIAKIQQFIHDKQGVILSKAKIAADFGFHPKTLDRYFRKFWSISLNNYCLKIKIQAMCTQLIETDLPFSSIAYTLGYKNVNSANMLFKKHLKLTPLEFRRKHSVLNIM</sequence>
<dbReference type="PANTHER" id="PTHR43280">
    <property type="entry name" value="ARAC-FAMILY TRANSCRIPTIONAL REGULATOR"/>
    <property type="match status" value="1"/>
</dbReference>
<dbReference type="Gene3D" id="3.40.50.880">
    <property type="match status" value="1"/>
</dbReference>
<proteinExistence type="predicted"/>
<accession>A0ABV6CGG6</accession>
<evidence type="ECO:0000256" key="3">
    <source>
        <dbReference type="ARBA" id="ARBA00023163"/>
    </source>
</evidence>